<reference evidence="9 10" key="1">
    <citation type="submission" date="2016-10" db="EMBL/GenBank/DDBJ databases">
        <authorList>
            <person name="de Groot N.N."/>
        </authorList>
    </citation>
    <scope>NUCLEOTIDE SEQUENCE [LARGE SCALE GENOMIC DNA]</scope>
    <source>
        <strain evidence="9 10">DSM 21039</strain>
    </source>
</reference>
<sequence length="388" mass="41616">MENVLIASVLSFVVTYFAIPVLIRVAELKHLYDEPDERKSHKTNIPTLGGIGFFSGFVMAAAVCAPSLANSPFQYMIAAFFIIFMVGLKDDIIGLSPLKKLIGQLIASFAVIYLGNLQINSMYGFLGINALPPHFGLLLTYFTFLVIINAFNLIDGVDGLAGSIGMLVSCIMGTYFLYAGETLYAVLGFGLAGGLAAFLIYNISPARIFMGDTGSLLVGLVNAILIVKFIEVAGNPAAKLPVNGVPAVAFAILIVPLFDTLRVFSIRMLKGRSPFTADRNHIHHYLLELKLNHKQTTLVAVASNIVYVAAAFALQDLGTNYLLLLVTGSAGILTIGLYLAKKKKAAPKLTPATVLPAVTPATVTVNKEPVIAKPKILRVNPEGMLQDK</sequence>
<dbReference type="InterPro" id="IPR018480">
    <property type="entry name" value="PNAcMuramoyl-5peptid_Trfase_CS"/>
</dbReference>
<dbReference type="STRING" id="573321.SAMN04488505_101539"/>
<evidence type="ECO:0000256" key="7">
    <source>
        <dbReference type="PIRSR" id="PIRSR600715-1"/>
    </source>
</evidence>
<dbReference type="GO" id="GO:0071555">
    <property type="term" value="P:cell wall organization"/>
    <property type="evidence" value="ECO:0007669"/>
    <property type="project" value="TreeGrafter"/>
</dbReference>
<evidence type="ECO:0000256" key="6">
    <source>
        <dbReference type="ARBA" id="ARBA00023136"/>
    </source>
</evidence>
<feature type="transmembrane region" description="Helical" evidence="8">
    <location>
        <begin position="160"/>
        <end position="178"/>
    </location>
</feature>
<feature type="transmembrane region" description="Helical" evidence="8">
    <location>
        <begin position="321"/>
        <end position="340"/>
    </location>
</feature>
<evidence type="ECO:0000313" key="10">
    <source>
        <dbReference type="Proteomes" id="UP000198984"/>
    </source>
</evidence>
<keyword evidence="7" id="KW-0460">Magnesium</keyword>
<keyword evidence="5 8" id="KW-1133">Transmembrane helix</keyword>
<evidence type="ECO:0000313" key="9">
    <source>
        <dbReference type="EMBL" id="SEK61144.1"/>
    </source>
</evidence>
<keyword evidence="10" id="KW-1185">Reference proteome</keyword>
<gene>
    <name evidence="9" type="ORF">SAMN04488505_101539</name>
</gene>
<protein>
    <submittedName>
        <fullName evidence="9">UDP-N-acetylmuramyl pentapeptide phosphotransferase/UDP-N-acetylglucosamine-1-phosphate transferase</fullName>
    </submittedName>
</protein>
<evidence type="ECO:0000256" key="2">
    <source>
        <dbReference type="ARBA" id="ARBA00022475"/>
    </source>
</evidence>
<feature type="transmembrane region" description="Helical" evidence="8">
    <location>
        <begin position="75"/>
        <end position="93"/>
    </location>
</feature>
<keyword evidence="6 8" id="KW-0472">Membrane</keyword>
<comment type="subcellular location">
    <subcellularLocation>
        <location evidence="1">Cell membrane</location>
        <topology evidence="1">Multi-pass membrane protein</topology>
    </subcellularLocation>
</comment>
<keyword evidence="4 8" id="KW-0812">Transmembrane</keyword>
<dbReference type="GO" id="GO:0046872">
    <property type="term" value="F:metal ion binding"/>
    <property type="evidence" value="ECO:0007669"/>
    <property type="project" value="UniProtKB-KW"/>
</dbReference>
<feature type="binding site" evidence="7">
    <location>
        <position position="212"/>
    </location>
    <ligand>
        <name>Mg(2+)</name>
        <dbReference type="ChEBI" id="CHEBI:18420"/>
    </ligand>
</feature>
<accession>A0A1H7IFP8</accession>
<feature type="transmembrane region" description="Helical" evidence="8">
    <location>
        <begin position="134"/>
        <end position="153"/>
    </location>
</feature>
<comment type="cofactor">
    <cofactor evidence="7">
        <name>Mg(2+)</name>
        <dbReference type="ChEBI" id="CHEBI:18420"/>
    </cofactor>
</comment>
<name>A0A1H7IFP8_9BACT</name>
<organism evidence="9 10">
    <name type="scientific">Chitinophaga rupis</name>
    <dbReference type="NCBI Taxonomy" id="573321"/>
    <lineage>
        <taxon>Bacteria</taxon>
        <taxon>Pseudomonadati</taxon>
        <taxon>Bacteroidota</taxon>
        <taxon>Chitinophagia</taxon>
        <taxon>Chitinophagales</taxon>
        <taxon>Chitinophagaceae</taxon>
        <taxon>Chitinophaga</taxon>
    </lineage>
</organism>
<dbReference type="EMBL" id="FOBB01000001">
    <property type="protein sequence ID" value="SEK61144.1"/>
    <property type="molecule type" value="Genomic_DNA"/>
</dbReference>
<dbReference type="GO" id="GO:0016780">
    <property type="term" value="F:phosphotransferase activity, for other substituted phosphate groups"/>
    <property type="evidence" value="ECO:0007669"/>
    <property type="project" value="InterPro"/>
</dbReference>
<proteinExistence type="predicted"/>
<dbReference type="PANTHER" id="PTHR22926:SF3">
    <property type="entry name" value="UNDECAPRENYL-PHOSPHATE ALPHA-N-ACETYLGLUCOSAMINYL 1-PHOSPHATE TRANSFERASE"/>
    <property type="match status" value="1"/>
</dbReference>
<evidence type="ECO:0000256" key="4">
    <source>
        <dbReference type="ARBA" id="ARBA00022692"/>
    </source>
</evidence>
<dbReference type="AlphaFoldDB" id="A0A1H7IFP8"/>
<dbReference type="InterPro" id="IPR000715">
    <property type="entry name" value="Glycosyl_transferase_4"/>
</dbReference>
<dbReference type="Pfam" id="PF00953">
    <property type="entry name" value="Glycos_transf_4"/>
    <property type="match status" value="1"/>
</dbReference>
<dbReference type="CDD" id="cd06853">
    <property type="entry name" value="GT_WecA_like"/>
    <property type="match status" value="1"/>
</dbReference>
<feature type="transmembrane region" description="Helical" evidence="8">
    <location>
        <begin position="184"/>
        <end position="203"/>
    </location>
</feature>
<feature type="transmembrane region" description="Helical" evidence="8">
    <location>
        <begin position="296"/>
        <end position="315"/>
    </location>
</feature>
<keyword evidence="7" id="KW-0479">Metal-binding</keyword>
<evidence type="ECO:0000256" key="1">
    <source>
        <dbReference type="ARBA" id="ARBA00004651"/>
    </source>
</evidence>
<dbReference type="GO" id="GO:0005886">
    <property type="term" value="C:plasma membrane"/>
    <property type="evidence" value="ECO:0007669"/>
    <property type="project" value="UniProtKB-SubCell"/>
</dbReference>
<dbReference type="PANTHER" id="PTHR22926">
    <property type="entry name" value="PHOSPHO-N-ACETYLMURAMOYL-PENTAPEPTIDE-TRANSFERASE"/>
    <property type="match status" value="1"/>
</dbReference>
<dbReference type="Proteomes" id="UP000198984">
    <property type="component" value="Unassembled WGS sequence"/>
</dbReference>
<feature type="transmembrane region" description="Helical" evidence="8">
    <location>
        <begin position="105"/>
        <end position="128"/>
    </location>
</feature>
<evidence type="ECO:0000256" key="5">
    <source>
        <dbReference type="ARBA" id="ARBA00022989"/>
    </source>
</evidence>
<dbReference type="PROSITE" id="PS01348">
    <property type="entry name" value="MRAY_2"/>
    <property type="match status" value="1"/>
</dbReference>
<dbReference type="GO" id="GO:0044038">
    <property type="term" value="P:cell wall macromolecule biosynthetic process"/>
    <property type="evidence" value="ECO:0007669"/>
    <property type="project" value="TreeGrafter"/>
</dbReference>
<evidence type="ECO:0000256" key="3">
    <source>
        <dbReference type="ARBA" id="ARBA00022679"/>
    </source>
</evidence>
<feature type="transmembrane region" description="Helical" evidence="8">
    <location>
        <begin position="47"/>
        <end position="69"/>
    </location>
</feature>
<keyword evidence="2" id="KW-1003">Cell membrane</keyword>
<keyword evidence="3 9" id="KW-0808">Transferase</keyword>
<feature type="transmembrane region" description="Helical" evidence="8">
    <location>
        <begin position="245"/>
        <end position="264"/>
    </location>
</feature>
<evidence type="ECO:0000256" key="8">
    <source>
        <dbReference type="SAM" id="Phobius"/>
    </source>
</evidence>
<feature type="transmembrane region" description="Helical" evidence="8">
    <location>
        <begin position="6"/>
        <end position="26"/>
    </location>
</feature>
<feature type="binding site" evidence="7">
    <location>
        <position position="152"/>
    </location>
    <ligand>
        <name>Mg(2+)</name>
        <dbReference type="ChEBI" id="CHEBI:18420"/>
    </ligand>
</feature>
<dbReference type="GO" id="GO:0009103">
    <property type="term" value="P:lipopolysaccharide biosynthetic process"/>
    <property type="evidence" value="ECO:0007669"/>
    <property type="project" value="TreeGrafter"/>
</dbReference>
<feature type="transmembrane region" description="Helical" evidence="8">
    <location>
        <begin position="215"/>
        <end position="233"/>
    </location>
</feature>
<dbReference type="OrthoDB" id="9783652at2"/>